<proteinExistence type="predicted"/>
<dbReference type="PANTHER" id="PTHR40619:SF3">
    <property type="entry name" value="FUNGAL STAND N-TERMINAL GOODBYE DOMAIN-CONTAINING PROTEIN"/>
    <property type="match status" value="1"/>
</dbReference>
<keyword evidence="3" id="KW-1185">Reference proteome</keyword>
<name>A0AAI8VPW9_9PEZI</name>
<dbReference type="PANTHER" id="PTHR40619">
    <property type="entry name" value="FUNGAL STAND N-TERMINAL GOODBYE DOMAIN-CONTAINING PROTEIN"/>
    <property type="match status" value="1"/>
</dbReference>
<feature type="region of interest" description="Disordered" evidence="1">
    <location>
        <begin position="206"/>
        <end position="229"/>
    </location>
</feature>
<dbReference type="Proteomes" id="UP001295740">
    <property type="component" value="Unassembled WGS sequence"/>
</dbReference>
<gene>
    <name evidence="2" type="ORF">KHLLAP_LOCUS9339</name>
</gene>
<protein>
    <submittedName>
        <fullName evidence="2">Uu.00g138970.m01.CDS01</fullName>
    </submittedName>
</protein>
<comment type="caution">
    <text evidence="2">The sequence shown here is derived from an EMBL/GenBank/DDBJ whole genome shotgun (WGS) entry which is preliminary data.</text>
</comment>
<evidence type="ECO:0000313" key="2">
    <source>
        <dbReference type="EMBL" id="CAJ2508871.1"/>
    </source>
</evidence>
<sequence length="481" mass="54474">MREDVCDTLHDIPDALEEISQFRSINRWSADLLRCGNKIYTALFTVFEEIIKQLLQNLLKKYTKAVWKREDYGKNLRSEVQDLQKCIEAFRWAAAYCDSKKIEFTAQSVVQVQAQLKEYTKATRQSMSDLEHLHSAVAGTRSDNMSMPSVSYLMELENRLASTIQGTMTVQYQYLANMVNQNILQFLESSSLYDRGTGTVDPHAVQRKLHEERDPPTYQTPARSTGLSLDHYEQHRLSQRQGRYPSDQEILDTWQMELNGSSQARNQDAATSARWLARADLKQQDETPRDAEETISCALSLLTQSLSGYTSFPVIAYFCTSLTIRGRNQPGAANSMVNSLTGQLLTFLQKQGTQLDVTAFRNSRFSAAHADLLSAMELFQGILKQLPSGFTLFIIIDSLSSLEYAGGQDAAIALEEILEMTTRTGVIIKILLCQPLRFRISNQHKGRCDELHLPDYVDGDRNGFNVGFTHMETAKLMRADQ</sequence>
<evidence type="ECO:0000256" key="1">
    <source>
        <dbReference type="SAM" id="MobiDB-lite"/>
    </source>
</evidence>
<organism evidence="2 3">
    <name type="scientific">Anthostomella pinea</name>
    <dbReference type="NCBI Taxonomy" id="933095"/>
    <lineage>
        <taxon>Eukaryota</taxon>
        <taxon>Fungi</taxon>
        <taxon>Dikarya</taxon>
        <taxon>Ascomycota</taxon>
        <taxon>Pezizomycotina</taxon>
        <taxon>Sordariomycetes</taxon>
        <taxon>Xylariomycetidae</taxon>
        <taxon>Xylariales</taxon>
        <taxon>Xylariaceae</taxon>
        <taxon>Anthostomella</taxon>
    </lineage>
</organism>
<accession>A0AAI8VPW9</accession>
<dbReference type="AlphaFoldDB" id="A0AAI8VPW9"/>
<feature type="compositionally biased region" description="Polar residues" evidence="1">
    <location>
        <begin position="217"/>
        <end position="227"/>
    </location>
</feature>
<reference evidence="2" key="1">
    <citation type="submission" date="2023-10" db="EMBL/GenBank/DDBJ databases">
        <authorList>
            <person name="Hackl T."/>
        </authorList>
    </citation>
    <scope>NUCLEOTIDE SEQUENCE</scope>
</reference>
<dbReference type="EMBL" id="CAUWAG010000012">
    <property type="protein sequence ID" value="CAJ2508871.1"/>
    <property type="molecule type" value="Genomic_DNA"/>
</dbReference>
<evidence type="ECO:0000313" key="3">
    <source>
        <dbReference type="Proteomes" id="UP001295740"/>
    </source>
</evidence>